<keyword evidence="5" id="KW-1185">Reference proteome</keyword>
<dbReference type="InterPro" id="IPR036877">
    <property type="entry name" value="SUI1_dom_sf"/>
</dbReference>
<dbReference type="Pfam" id="PF01253">
    <property type="entry name" value="SUI1"/>
    <property type="match status" value="1"/>
</dbReference>
<dbReference type="InterPro" id="IPR050318">
    <property type="entry name" value="DENR/SUI1_TIF"/>
</dbReference>
<dbReference type="Pfam" id="PF21023">
    <property type="entry name" value="DENR_N"/>
    <property type="match status" value="1"/>
</dbReference>
<evidence type="ECO:0000313" key="5">
    <source>
        <dbReference type="Proteomes" id="UP000494040"/>
    </source>
</evidence>
<dbReference type="EnsemblMetazoa" id="XM_014393046.2">
    <property type="protein sequence ID" value="XP_014248532.1"/>
    <property type="gene ID" value="LOC106666124"/>
</dbReference>
<accession>A0A8I6RN85</accession>
<dbReference type="PROSITE" id="PS50296">
    <property type="entry name" value="SUI1"/>
    <property type="match status" value="1"/>
</dbReference>
<dbReference type="GO" id="GO:0001731">
    <property type="term" value="P:formation of translation preinitiation complex"/>
    <property type="evidence" value="ECO:0007669"/>
    <property type="project" value="TreeGrafter"/>
</dbReference>
<name>A0A8I6RN85_CIMLE</name>
<feature type="region of interest" description="Disordered" evidence="2">
    <location>
        <begin position="41"/>
        <end position="61"/>
    </location>
</feature>
<feature type="domain" description="SUI1" evidence="3">
    <location>
        <begin position="63"/>
        <end position="130"/>
    </location>
</feature>
<dbReference type="OrthoDB" id="277199at2759"/>
<evidence type="ECO:0000259" key="3">
    <source>
        <dbReference type="PROSITE" id="PS50296"/>
    </source>
</evidence>
<reference evidence="4" key="1">
    <citation type="submission" date="2022-01" db="UniProtKB">
        <authorList>
            <consortium name="EnsemblMetazoa"/>
        </authorList>
    </citation>
    <scope>IDENTIFICATION</scope>
</reference>
<dbReference type="GO" id="GO:0003743">
    <property type="term" value="F:translation initiation factor activity"/>
    <property type="evidence" value="ECO:0007669"/>
    <property type="project" value="InterPro"/>
</dbReference>
<comment type="similarity">
    <text evidence="1">Belongs to the DENR family.</text>
</comment>
<evidence type="ECO:0000256" key="1">
    <source>
        <dbReference type="ARBA" id="ARBA00007514"/>
    </source>
</evidence>
<dbReference type="PANTHER" id="PTHR12789">
    <property type="entry name" value="DENSITY-REGULATED PROTEIN HOMOLOG"/>
    <property type="match status" value="1"/>
</dbReference>
<dbReference type="GO" id="GO:0002188">
    <property type="term" value="P:translation reinitiation"/>
    <property type="evidence" value="ECO:0007669"/>
    <property type="project" value="TreeGrafter"/>
</dbReference>
<dbReference type="InterPro" id="IPR001950">
    <property type="entry name" value="SUI1"/>
</dbReference>
<protein>
    <recommendedName>
        <fullName evidence="3">SUI1 domain-containing protein</fullName>
    </recommendedName>
</protein>
<dbReference type="GO" id="GO:0003729">
    <property type="term" value="F:mRNA binding"/>
    <property type="evidence" value="ECO:0007669"/>
    <property type="project" value="TreeGrafter"/>
</dbReference>
<evidence type="ECO:0000256" key="2">
    <source>
        <dbReference type="SAM" id="MobiDB-lite"/>
    </source>
</evidence>
<dbReference type="RefSeq" id="XP_014248532.1">
    <property type="nucleotide sequence ID" value="XM_014393046.2"/>
</dbReference>
<dbReference type="PANTHER" id="PTHR12789:SF0">
    <property type="entry name" value="DENSITY-REGULATED PROTEIN"/>
    <property type="match status" value="1"/>
</dbReference>
<dbReference type="CDD" id="cd11607">
    <property type="entry name" value="DENR_C"/>
    <property type="match status" value="1"/>
</dbReference>
<organism evidence="4 5">
    <name type="scientific">Cimex lectularius</name>
    <name type="common">Bed bug</name>
    <name type="synonym">Acanthia lectularia</name>
    <dbReference type="NCBI Taxonomy" id="79782"/>
    <lineage>
        <taxon>Eukaryota</taxon>
        <taxon>Metazoa</taxon>
        <taxon>Ecdysozoa</taxon>
        <taxon>Arthropoda</taxon>
        <taxon>Hexapoda</taxon>
        <taxon>Insecta</taxon>
        <taxon>Pterygota</taxon>
        <taxon>Neoptera</taxon>
        <taxon>Paraneoptera</taxon>
        <taxon>Hemiptera</taxon>
        <taxon>Heteroptera</taxon>
        <taxon>Panheteroptera</taxon>
        <taxon>Cimicomorpha</taxon>
        <taxon>Cimicidae</taxon>
        <taxon>Cimex</taxon>
    </lineage>
</organism>
<dbReference type="Proteomes" id="UP000494040">
    <property type="component" value="Unassembled WGS sequence"/>
</dbReference>
<dbReference type="SUPFAM" id="SSF55159">
    <property type="entry name" value="eIF1-like"/>
    <property type="match status" value="1"/>
</dbReference>
<dbReference type="InterPro" id="IPR046447">
    <property type="entry name" value="DENR_C"/>
</dbReference>
<dbReference type="Gene3D" id="3.30.780.10">
    <property type="entry name" value="SUI1-like domain"/>
    <property type="match status" value="1"/>
</dbReference>
<dbReference type="GeneID" id="106666124"/>
<dbReference type="AlphaFoldDB" id="A0A8I6RN85"/>
<proteinExistence type="inferred from homology"/>
<dbReference type="KEGG" id="clec:106666124"/>
<dbReference type="OMA" id="RWPAITS"/>
<sequence>MGVTYPLEVRYCDNCSLPTEYCEYFPGRIMCNSWLSNGKSLGKQEDDNSRKKGVRRNSQKPEVCLSWAPRGKRKSVTVITGLSNFGVDLKTASSYFGSSLATGASVTGEDEIVVQGDVKEKIRKLIPARWPAITSDLIGDLGYLRR</sequence>
<evidence type="ECO:0000313" key="4">
    <source>
        <dbReference type="EnsemblMetazoa" id="XP_014248532.1"/>
    </source>
</evidence>
<dbReference type="InterPro" id="IPR048517">
    <property type="entry name" value="DENR_N"/>
</dbReference>